<dbReference type="InterPro" id="IPR050263">
    <property type="entry name" value="Bact_Fimbrial_Adh_Pro"/>
</dbReference>
<evidence type="ECO:0000313" key="8">
    <source>
        <dbReference type="Proteomes" id="UP000468420"/>
    </source>
</evidence>
<dbReference type="InterPro" id="IPR008966">
    <property type="entry name" value="Adhesion_dom_sf"/>
</dbReference>
<reference evidence="7 8" key="1">
    <citation type="submission" date="2018-08" db="EMBL/GenBank/DDBJ databases">
        <title>Complete genomic analysis of a Citrobacter pasteurii isolated from cockles (Cerastoderma edule) containing a new chromosomic qnrB allele.</title>
        <authorList>
            <person name="Rodrigues A."/>
            <person name="Baptista T."/>
            <person name="Quesada A."/>
            <person name="Campos M.J."/>
        </authorList>
    </citation>
    <scope>NUCLEOTIDE SEQUENCE [LARGE SCALE GENOMIC DNA]</scope>
    <source>
        <strain evidence="7 8">BA18</strain>
    </source>
</reference>
<dbReference type="InterPro" id="IPR000259">
    <property type="entry name" value="Adhesion_dom_fimbrial"/>
</dbReference>
<comment type="caution">
    <text evidence="7">The sequence shown here is derived from an EMBL/GenBank/DDBJ whole genome shotgun (WGS) entry which is preliminary data.</text>
</comment>
<dbReference type="InterPro" id="IPR036937">
    <property type="entry name" value="Adhesion_dom_fimbrial_sf"/>
</dbReference>
<accession>A0A6N6JWZ2</accession>
<keyword evidence="4" id="KW-0281">Fimbrium</keyword>
<feature type="signal peptide" evidence="5">
    <location>
        <begin position="1"/>
        <end position="26"/>
    </location>
</feature>
<sequence>MLSKKRVLAICMATSLTALICSNAQAVDSGTITFNGLILADSCAIDVNDSGSSTATVKMPGTYITDYTGPDTVGAEQSFTIKVSGCDILANQIALNFAGTTDVRGAANEVLQTTGTATNVGIRLADTTGGRSTADGKIVFNTANAFWQDNNNKLATPTENVFNYTAQTVQVGDDAPTTGTYAATATFKVAYQ</sequence>
<evidence type="ECO:0000256" key="4">
    <source>
        <dbReference type="ARBA" id="ARBA00023263"/>
    </source>
</evidence>
<dbReference type="GO" id="GO:0009289">
    <property type="term" value="C:pilus"/>
    <property type="evidence" value="ECO:0007669"/>
    <property type="project" value="UniProtKB-SubCell"/>
</dbReference>
<dbReference type="Proteomes" id="UP000468420">
    <property type="component" value="Unassembled WGS sequence"/>
</dbReference>
<feature type="chain" id="PRO_5026896041" evidence="5">
    <location>
        <begin position="27"/>
        <end position="192"/>
    </location>
</feature>
<dbReference type="AlphaFoldDB" id="A0A6N6JWZ2"/>
<dbReference type="PANTHER" id="PTHR33420">
    <property type="entry name" value="FIMBRIAL SUBUNIT ELFA-RELATED"/>
    <property type="match status" value="1"/>
</dbReference>
<comment type="subcellular location">
    <subcellularLocation>
        <location evidence="1">Fimbrium</location>
    </subcellularLocation>
</comment>
<organism evidence="7 8">
    <name type="scientific">Citrobacter pasteurii</name>
    <dbReference type="NCBI Taxonomy" id="1563222"/>
    <lineage>
        <taxon>Bacteria</taxon>
        <taxon>Pseudomonadati</taxon>
        <taxon>Pseudomonadota</taxon>
        <taxon>Gammaproteobacteria</taxon>
        <taxon>Enterobacterales</taxon>
        <taxon>Enterobacteriaceae</taxon>
        <taxon>Citrobacter</taxon>
    </lineage>
</organism>
<protein>
    <submittedName>
        <fullName evidence="7">Type 1 fimbrial protein</fullName>
    </submittedName>
</protein>
<dbReference type="GO" id="GO:0043709">
    <property type="term" value="P:cell adhesion involved in single-species biofilm formation"/>
    <property type="evidence" value="ECO:0007669"/>
    <property type="project" value="TreeGrafter"/>
</dbReference>
<evidence type="ECO:0000256" key="2">
    <source>
        <dbReference type="ARBA" id="ARBA00006671"/>
    </source>
</evidence>
<keyword evidence="3 5" id="KW-0732">Signal</keyword>
<dbReference type="EMBL" id="QRDC01000041">
    <property type="protein sequence ID" value="KAA1272056.1"/>
    <property type="molecule type" value="Genomic_DNA"/>
</dbReference>
<evidence type="ECO:0000256" key="5">
    <source>
        <dbReference type="SAM" id="SignalP"/>
    </source>
</evidence>
<dbReference type="PANTHER" id="PTHR33420:SF3">
    <property type="entry name" value="FIMBRIAL SUBUNIT ELFA"/>
    <property type="match status" value="1"/>
</dbReference>
<proteinExistence type="inferred from homology"/>
<feature type="domain" description="Fimbrial-type adhesion" evidence="6">
    <location>
        <begin position="33"/>
        <end position="192"/>
    </location>
</feature>
<dbReference type="Pfam" id="PF00419">
    <property type="entry name" value="Fimbrial"/>
    <property type="match status" value="1"/>
</dbReference>
<gene>
    <name evidence="7" type="ORF">DXF85_24225</name>
</gene>
<evidence type="ECO:0000256" key="1">
    <source>
        <dbReference type="ARBA" id="ARBA00004561"/>
    </source>
</evidence>
<evidence type="ECO:0000256" key="3">
    <source>
        <dbReference type="ARBA" id="ARBA00022729"/>
    </source>
</evidence>
<evidence type="ECO:0000259" key="6">
    <source>
        <dbReference type="Pfam" id="PF00419"/>
    </source>
</evidence>
<comment type="similarity">
    <text evidence="2">Belongs to the fimbrial protein family.</text>
</comment>
<evidence type="ECO:0000313" key="7">
    <source>
        <dbReference type="EMBL" id="KAA1272056.1"/>
    </source>
</evidence>
<name>A0A6N6JWZ2_9ENTR</name>
<dbReference type="Gene3D" id="2.60.40.1090">
    <property type="entry name" value="Fimbrial-type adhesion domain"/>
    <property type="match status" value="1"/>
</dbReference>
<dbReference type="SUPFAM" id="SSF49401">
    <property type="entry name" value="Bacterial adhesins"/>
    <property type="match status" value="1"/>
</dbReference>